<evidence type="ECO:0000313" key="8">
    <source>
        <dbReference type="Proteomes" id="UP000009080"/>
    </source>
</evidence>
<dbReference type="GO" id="GO:0030170">
    <property type="term" value="F:pyridoxal phosphate binding"/>
    <property type="evidence" value="ECO:0007669"/>
    <property type="project" value="InterPro"/>
</dbReference>
<keyword evidence="4" id="KW-0238">DNA-binding</keyword>
<dbReference type="InterPro" id="IPR036388">
    <property type="entry name" value="WH-like_DNA-bd_sf"/>
</dbReference>
<dbReference type="InterPro" id="IPR000524">
    <property type="entry name" value="Tscrpt_reg_HTH_GntR"/>
</dbReference>
<dbReference type="InterPro" id="IPR015421">
    <property type="entry name" value="PyrdxlP-dep_Trfase_major"/>
</dbReference>
<dbReference type="Pfam" id="PF00392">
    <property type="entry name" value="GntR"/>
    <property type="match status" value="1"/>
</dbReference>
<organism evidence="7 8">
    <name type="scientific">Teredinibacter turnerae (strain ATCC 39867 / T7901)</name>
    <dbReference type="NCBI Taxonomy" id="377629"/>
    <lineage>
        <taxon>Bacteria</taxon>
        <taxon>Pseudomonadati</taxon>
        <taxon>Pseudomonadota</taxon>
        <taxon>Gammaproteobacteria</taxon>
        <taxon>Cellvibrionales</taxon>
        <taxon>Cellvibrionaceae</taxon>
        <taxon>Teredinibacter</taxon>
    </lineage>
</organism>
<dbReference type="InterPro" id="IPR015424">
    <property type="entry name" value="PyrdxlP-dep_Trfase"/>
</dbReference>
<dbReference type="CDD" id="cd00609">
    <property type="entry name" value="AAT_like"/>
    <property type="match status" value="1"/>
</dbReference>
<dbReference type="HOGENOM" id="CLU_017584_0_0_6"/>
<dbReference type="InterPro" id="IPR015422">
    <property type="entry name" value="PyrdxlP-dep_Trfase_small"/>
</dbReference>
<keyword evidence="3" id="KW-0805">Transcription regulation</keyword>
<evidence type="ECO:0000256" key="5">
    <source>
        <dbReference type="ARBA" id="ARBA00023163"/>
    </source>
</evidence>
<dbReference type="PROSITE" id="PS50949">
    <property type="entry name" value="HTH_GNTR"/>
    <property type="match status" value="1"/>
</dbReference>
<dbReference type="InterPro" id="IPR051446">
    <property type="entry name" value="HTH_trans_reg/aminotransferase"/>
</dbReference>
<dbReference type="SMART" id="SM00345">
    <property type="entry name" value="HTH_GNTR"/>
    <property type="match status" value="1"/>
</dbReference>
<keyword evidence="8" id="KW-1185">Reference proteome</keyword>
<keyword evidence="2" id="KW-0663">Pyridoxal phosphate</keyword>
<dbReference type="EMBL" id="CP001614">
    <property type="protein sequence ID" value="ACR10804.1"/>
    <property type="molecule type" value="Genomic_DNA"/>
</dbReference>
<dbReference type="eggNOG" id="COG1167">
    <property type="taxonomic scope" value="Bacteria"/>
</dbReference>
<evidence type="ECO:0000256" key="2">
    <source>
        <dbReference type="ARBA" id="ARBA00022898"/>
    </source>
</evidence>
<keyword evidence="5" id="KW-0804">Transcription</keyword>
<dbReference type="InterPro" id="IPR004839">
    <property type="entry name" value="Aminotransferase_I/II_large"/>
</dbReference>
<name>C5BT50_TERTT</name>
<protein>
    <submittedName>
        <fullName evidence="7">Transcriptional regulator, GntR family/aminotransferase, classes I and II family protein</fullName>
    </submittedName>
</protein>
<sequence length="470" mass="51305">MRVNENNDTVSIAEFLKDSLNNETGHIYLRMALGFKQAINQGVVKAGFRLPAHRILADALDVTPGTVSRAYRELAKMGLVVSRVGDGTYINDENNRQRLDDEFTNVPATYAHFIDLSRNLAIDFGTANLISQAMDALQKDQSQLAALIGYTPDTGIDAYRHSGALWMNQCGISVELDEVVCTNGAQHALMCALMTLLKEGETLAAEFLSYPGMISLAKRLRLRLAGIAMDEQGILPAALDAACSKQKISTLYCTPSFQNPTSVILSRERREALVDVCNRHNIMIIEDGAGSALAPAQIPALKNLAPERTVFISSLSKVIAAGIRVGYMAPPRSLLEHVAKTLRATSWMPNPLAHGIASHWINSGILAAVAEQQKIEIQRRHMLVVPHLKSLEYNAHRHCGQLWVKVPAQWRTGELVLALKKQGVLVLPSNAFCVDKRAAPRYIRVCLTGALDDASLVRAAQCIAATIQGT</sequence>
<dbReference type="CDD" id="cd07377">
    <property type="entry name" value="WHTH_GntR"/>
    <property type="match status" value="1"/>
</dbReference>
<dbReference type="Gene3D" id="3.40.640.10">
    <property type="entry name" value="Type I PLP-dependent aspartate aminotransferase-like (Major domain)"/>
    <property type="match status" value="1"/>
</dbReference>
<dbReference type="InterPro" id="IPR036390">
    <property type="entry name" value="WH_DNA-bd_sf"/>
</dbReference>
<dbReference type="STRING" id="377629.TERTU_3902"/>
<dbReference type="KEGG" id="ttu:TERTU_3902"/>
<dbReference type="Gene3D" id="1.10.10.10">
    <property type="entry name" value="Winged helix-like DNA-binding domain superfamily/Winged helix DNA-binding domain"/>
    <property type="match status" value="1"/>
</dbReference>
<dbReference type="Proteomes" id="UP000009080">
    <property type="component" value="Chromosome"/>
</dbReference>
<accession>C5BT50</accession>
<dbReference type="Pfam" id="PF00155">
    <property type="entry name" value="Aminotran_1_2"/>
    <property type="match status" value="1"/>
</dbReference>
<dbReference type="Gene3D" id="3.90.1150.10">
    <property type="entry name" value="Aspartate Aminotransferase, domain 1"/>
    <property type="match status" value="1"/>
</dbReference>
<feature type="domain" description="HTH gntR-type" evidence="6">
    <location>
        <begin position="25"/>
        <end position="93"/>
    </location>
</feature>
<reference evidence="7 8" key="1">
    <citation type="journal article" date="2009" name="PLoS ONE">
        <title>The complete genome of Teredinibacter turnerae T7901: an intracellular endosymbiont of marine wood-boring bivalves (shipworms).</title>
        <authorList>
            <person name="Yang J.C."/>
            <person name="Madupu R."/>
            <person name="Durkin A.S."/>
            <person name="Ekborg N.A."/>
            <person name="Pedamallu C.S."/>
            <person name="Hostetler J.B."/>
            <person name="Radune D."/>
            <person name="Toms B.S."/>
            <person name="Henrissat B."/>
            <person name="Coutinho P.M."/>
            <person name="Schwarz S."/>
            <person name="Field L."/>
            <person name="Trindade-Silva A.E."/>
            <person name="Soares C.A.G."/>
            <person name="Elshahawi S."/>
            <person name="Hanora A."/>
            <person name="Schmidt E.W."/>
            <person name="Haygood M.G."/>
            <person name="Posfai J."/>
            <person name="Benner J."/>
            <person name="Madinger C."/>
            <person name="Nove J."/>
            <person name="Anton B."/>
            <person name="Chaudhary K."/>
            <person name="Foster J."/>
            <person name="Holman A."/>
            <person name="Kumar S."/>
            <person name="Lessard P.A."/>
            <person name="Luyten Y.A."/>
            <person name="Slatko B."/>
            <person name="Wood N."/>
            <person name="Wu B."/>
            <person name="Teplitski M."/>
            <person name="Mougous J.D."/>
            <person name="Ward N."/>
            <person name="Eisen J.A."/>
            <person name="Badger J.H."/>
            <person name="Distel D.L."/>
        </authorList>
    </citation>
    <scope>NUCLEOTIDE SEQUENCE [LARGE SCALE GENOMIC DNA]</scope>
    <source>
        <strain evidence="8">ATCC 39867 / T7901</strain>
    </source>
</reference>
<dbReference type="SUPFAM" id="SSF53383">
    <property type="entry name" value="PLP-dependent transferases"/>
    <property type="match status" value="1"/>
</dbReference>
<dbReference type="GO" id="GO:0008483">
    <property type="term" value="F:transaminase activity"/>
    <property type="evidence" value="ECO:0007669"/>
    <property type="project" value="UniProtKB-KW"/>
</dbReference>
<dbReference type="RefSeq" id="WP_015816916.1">
    <property type="nucleotide sequence ID" value="NC_012997.1"/>
</dbReference>
<evidence type="ECO:0000256" key="1">
    <source>
        <dbReference type="ARBA" id="ARBA00005384"/>
    </source>
</evidence>
<evidence type="ECO:0000259" key="6">
    <source>
        <dbReference type="PROSITE" id="PS50949"/>
    </source>
</evidence>
<dbReference type="GO" id="GO:0003677">
    <property type="term" value="F:DNA binding"/>
    <property type="evidence" value="ECO:0007669"/>
    <property type="project" value="UniProtKB-KW"/>
</dbReference>
<dbReference type="PANTHER" id="PTHR46577">
    <property type="entry name" value="HTH-TYPE TRANSCRIPTIONAL REGULATORY PROTEIN GABR"/>
    <property type="match status" value="1"/>
</dbReference>
<evidence type="ECO:0000256" key="3">
    <source>
        <dbReference type="ARBA" id="ARBA00023015"/>
    </source>
</evidence>
<dbReference type="GO" id="GO:0003700">
    <property type="term" value="F:DNA-binding transcription factor activity"/>
    <property type="evidence" value="ECO:0007669"/>
    <property type="project" value="InterPro"/>
</dbReference>
<evidence type="ECO:0000256" key="4">
    <source>
        <dbReference type="ARBA" id="ARBA00023125"/>
    </source>
</evidence>
<evidence type="ECO:0000313" key="7">
    <source>
        <dbReference type="EMBL" id="ACR10804.1"/>
    </source>
</evidence>
<dbReference type="SUPFAM" id="SSF46785">
    <property type="entry name" value="Winged helix' DNA-binding domain"/>
    <property type="match status" value="1"/>
</dbReference>
<dbReference type="OrthoDB" id="9804020at2"/>
<comment type="similarity">
    <text evidence="1">In the C-terminal section; belongs to the class-I pyridoxal-phosphate-dependent aminotransferase family.</text>
</comment>
<dbReference type="AlphaFoldDB" id="C5BT50"/>
<dbReference type="PANTHER" id="PTHR46577:SF1">
    <property type="entry name" value="HTH-TYPE TRANSCRIPTIONAL REGULATORY PROTEIN GABR"/>
    <property type="match status" value="1"/>
</dbReference>
<proteinExistence type="inferred from homology"/>
<gene>
    <name evidence="7" type="ordered locus">TERTU_3902</name>
</gene>